<keyword evidence="3" id="KW-0804">Transcription</keyword>
<feature type="DNA-binding region" description="H-T-H motif" evidence="4">
    <location>
        <begin position="36"/>
        <end position="55"/>
    </location>
</feature>
<dbReference type="Pfam" id="PF00440">
    <property type="entry name" value="TetR_N"/>
    <property type="match status" value="1"/>
</dbReference>
<dbReference type="PRINTS" id="PR00455">
    <property type="entry name" value="HTHTETR"/>
</dbReference>
<name>A0ABV6S6T2_9SPHN</name>
<proteinExistence type="predicted"/>
<dbReference type="EMBL" id="JBHLTM010000035">
    <property type="protein sequence ID" value="MFC0684949.1"/>
    <property type="molecule type" value="Genomic_DNA"/>
</dbReference>
<sequence>MTACTGKRELNKAKKRAEIVEVATRSFFGRGYGATSMSAIADELGGSKATLWAHFSSKEDLFAAVVDNKVETFSQDVDEVLTGQVFSFPALRRACLRFLDCLLRENSVQLFRLVVSEGERFPEINEMFYERGPFKFRACVTSFFETRFSHEEAERLTLMTVSAMIGYRSDVLMRPERPTLRDREAFVDMMIGLIDWPRALPSEALPA</sequence>
<evidence type="ECO:0000259" key="5">
    <source>
        <dbReference type="PROSITE" id="PS50977"/>
    </source>
</evidence>
<accession>A0ABV6S6T2</accession>
<evidence type="ECO:0000256" key="1">
    <source>
        <dbReference type="ARBA" id="ARBA00023015"/>
    </source>
</evidence>
<organism evidence="6 7">
    <name type="scientific">Novosphingobium clariflavum</name>
    <dbReference type="NCBI Taxonomy" id="2029884"/>
    <lineage>
        <taxon>Bacteria</taxon>
        <taxon>Pseudomonadati</taxon>
        <taxon>Pseudomonadota</taxon>
        <taxon>Alphaproteobacteria</taxon>
        <taxon>Sphingomonadales</taxon>
        <taxon>Sphingomonadaceae</taxon>
        <taxon>Novosphingobium</taxon>
    </lineage>
</organism>
<evidence type="ECO:0000313" key="6">
    <source>
        <dbReference type="EMBL" id="MFC0684949.1"/>
    </source>
</evidence>
<evidence type="ECO:0000313" key="7">
    <source>
        <dbReference type="Proteomes" id="UP001589858"/>
    </source>
</evidence>
<dbReference type="PROSITE" id="PS50977">
    <property type="entry name" value="HTH_TETR_2"/>
    <property type="match status" value="1"/>
</dbReference>
<dbReference type="SUPFAM" id="SSF46689">
    <property type="entry name" value="Homeodomain-like"/>
    <property type="match status" value="1"/>
</dbReference>
<keyword evidence="1" id="KW-0805">Transcription regulation</keyword>
<dbReference type="RefSeq" id="WP_267219015.1">
    <property type="nucleotide sequence ID" value="NZ_JAPCWC010000003.1"/>
</dbReference>
<dbReference type="InterPro" id="IPR039536">
    <property type="entry name" value="TetR_C_Proteobacteria"/>
</dbReference>
<evidence type="ECO:0000256" key="2">
    <source>
        <dbReference type="ARBA" id="ARBA00023125"/>
    </source>
</evidence>
<dbReference type="InterPro" id="IPR050109">
    <property type="entry name" value="HTH-type_TetR-like_transc_reg"/>
</dbReference>
<dbReference type="PANTHER" id="PTHR30055">
    <property type="entry name" value="HTH-TYPE TRANSCRIPTIONAL REGULATOR RUTR"/>
    <property type="match status" value="1"/>
</dbReference>
<dbReference type="PANTHER" id="PTHR30055:SF234">
    <property type="entry name" value="HTH-TYPE TRANSCRIPTIONAL REGULATOR BETI"/>
    <property type="match status" value="1"/>
</dbReference>
<dbReference type="Gene3D" id="1.10.357.10">
    <property type="entry name" value="Tetracycline Repressor, domain 2"/>
    <property type="match status" value="1"/>
</dbReference>
<keyword evidence="7" id="KW-1185">Reference proteome</keyword>
<protein>
    <submittedName>
        <fullName evidence="6">TetR/AcrR family transcriptional regulator</fullName>
    </submittedName>
</protein>
<dbReference type="Proteomes" id="UP001589858">
    <property type="component" value="Unassembled WGS sequence"/>
</dbReference>
<keyword evidence="2 4" id="KW-0238">DNA-binding</keyword>
<dbReference type="Pfam" id="PF14246">
    <property type="entry name" value="TetR_C_7"/>
    <property type="match status" value="1"/>
</dbReference>
<gene>
    <name evidence="6" type="ORF">ACFFF8_10110</name>
</gene>
<reference evidence="6 7" key="1">
    <citation type="submission" date="2024-09" db="EMBL/GenBank/DDBJ databases">
        <authorList>
            <person name="Sun Q."/>
            <person name="Mori K."/>
        </authorList>
    </citation>
    <scope>NUCLEOTIDE SEQUENCE [LARGE SCALE GENOMIC DNA]</scope>
    <source>
        <strain evidence="6 7">CICC 11035S</strain>
    </source>
</reference>
<evidence type="ECO:0000256" key="3">
    <source>
        <dbReference type="ARBA" id="ARBA00023163"/>
    </source>
</evidence>
<evidence type="ECO:0000256" key="4">
    <source>
        <dbReference type="PROSITE-ProRule" id="PRU00335"/>
    </source>
</evidence>
<comment type="caution">
    <text evidence="6">The sequence shown here is derived from an EMBL/GenBank/DDBJ whole genome shotgun (WGS) entry which is preliminary data.</text>
</comment>
<feature type="domain" description="HTH tetR-type" evidence="5">
    <location>
        <begin position="13"/>
        <end position="73"/>
    </location>
</feature>
<dbReference type="InterPro" id="IPR001647">
    <property type="entry name" value="HTH_TetR"/>
</dbReference>
<dbReference type="InterPro" id="IPR009057">
    <property type="entry name" value="Homeodomain-like_sf"/>
</dbReference>